<protein>
    <recommendedName>
        <fullName evidence="3">RNase H type-1 domain-containing protein</fullName>
    </recommendedName>
</protein>
<reference evidence="1" key="1">
    <citation type="journal article" date="2018" name="DNA Res.">
        <title>Multiple hybrid de novo genome assembly of finger millet, an orphan allotetraploid crop.</title>
        <authorList>
            <person name="Hatakeyama M."/>
            <person name="Aluri S."/>
            <person name="Balachadran M.T."/>
            <person name="Sivarajan S.R."/>
            <person name="Patrignani A."/>
            <person name="Gruter S."/>
            <person name="Poveda L."/>
            <person name="Shimizu-Inatsugi R."/>
            <person name="Baeten J."/>
            <person name="Francoijs K.J."/>
            <person name="Nataraja K.N."/>
            <person name="Reddy Y.A.N."/>
            <person name="Phadnis S."/>
            <person name="Ravikumar R.L."/>
            <person name="Schlapbach R."/>
            <person name="Sreeman S.M."/>
            <person name="Shimizu K.K."/>
        </authorList>
    </citation>
    <scope>NUCLEOTIDE SEQUENCE</scope>
</reference>
<accession>A0AAV5F432</accession>
<evidence type="ECO:0000313" key="1">
    <source>
        <dbReference type="EMBL" id="GJN29041.1"/>
    </source>
</evidence>
<dbReference type="AlphaFoldDB" id="A0AAV5F432"/>
<dbReference type="Proteomes" id="UP001054889">
    <property type="component" value="Unassembled WGS sequence"/>
</dbReference>
<gene>
    <name evidence="1" type="primary">gb17231</name>
    <name evidence="1" type="ORF">PR202_gb17231</name>
</gene>
<evidence type="ECO:0000313" key="2">
    <source>
        <dbReference type="Proteomes" id="UP001054889"/>
    </source>
</evidence>
<proteinExistence type="predicted"/>
<organism evidence="1 2">
    <name type="scientific">Eleusine coracana subsp. coracana</name>
    <dbReference type="NCBI Taxonomy" id="191504"/>
    <lineage>
        <taxon>Eukaryota</taxon>
        <taxon>Viridiplantae</taxon>
        <taxon>Streptophyta</taxon>
        <taxon>Embryophyta</taxon>
        <taxon>Tracheophyta</taxon>
        <taxon>Spermatophyta</taxon>
        <taxon>Magnoliopsida</taxon>
        <taxon>Liliopsida</taxon>
        <taxon>Poales</taxon>
        <taxon>Poaceae</taxon>
        <taxon>PACMAD clade</taxon>
        <taxon>Chloridoideae</taxon>
        <taxon>Cynodonteae</taxon>
        <taxon>Eleusininae</taxon>
        <taxon>Eleusine</taxon>
    </lineage>
</organism>
<sequence>MGTPLLTAWRILFYCGSAEEAEIIACLEGIKMASWWPECDFILEMDYEAAMHKMAHKGEDRSGRLYGKHLRIWGICWLGE</sequence>
<reference evidence="1" key="2">
    <citation type="submission" date="2021-12" db="EMBL/GenBank/DDBJ databases">
        <title>Resequencing data analysis of finger millet.</title>
        <authorList>
            <person name="Hatakeyama M."/>
            <person name="Aluri S."/>
            <person name="Balachadran M.T."/>
            <person name="Sivarajan S.R."/>
            <person name="Poveda L."/>
            <person name="Shimizu-Inatsugi R."/>
            <person name="Schlapbach R."/>
            <person name="Sreeman S.M."/>
            <person name="Shimizu K.K."/>
        </authorList>
    </citation>
    <scope>NUCLEOTIDE SEQUENCE</scope>
</reference>
<dbReference type="EMBL" id="BQKI01000081">
    <property type="protein sequence ID" value="GJN29041.1"/>
    <property type="molecule type" value="Genomic_DNA"/>
</dbReference>
<name>A0AAV5F432_ELECO</name>
<comment type="caution">
    <text evidence="1">The sequence shown here is derived from an EMBL/GenBank/DDBJ whole genome shotgun (WGS) entry which is preliminary data.</text>
</comment>
<evidence type="ECO:0008006" key="3">
    <source>
        <dbReference type="Google" id="ProtNLM"/>
    </source>
</evidence>
<keyword evidence="2" id="KW-1185">Reference proteome</keyword>